<protein>
    <submittedName>
        <fullName evidence="1">Uncharacterized protein</fullName>
    </submittedName>
</protein>
<comment type="caution">
    <text evidence="1">The sequence shown here is derived from an EMBL/GenBank/DDBJ whole genome shotgun (WGS) entry which is preliminary data.</text>
</comment>
<evidence type="ECO:0000313" key="2">
    <source>
        <dbReference type="Proteomes" id="UP000616885"/>
    </source>
</evidence>
<gene>
    <name evidence="1" type="ORF">IM811_006638</name>
</gene>
<name>A0A8H7N0S2_BIOOC</name>
<dbReference type="EMBL" id="JADCTT010000017">
    <property type="protein sequence ID" value="KAF9743547.1"/>
    <property type="molecule type" value="Genomic_DNA"/>
</dbReference>
<proteinExistence type="predicted"/>
<organism evidence="1 2">
    <name type="scientific">Bionectria ochroleuca</name>
    <name type="common">Gliocladium roseum</name>
    <dbReference type="NCBI Taxonomy" id="29856"/>
    <lineage>
        <taxon>Eukaryota</taxon>
        <taxon>Fungi</taxon>
        <taxon>Dikarya</taxon>
        <taxon>Ascomycota</taxon>
        <taxon>Pezizomycotina</taxon>
        <taxon>Sordariomycetes</taxon>
        <taxon>Hypocreomycetidae</taxon>
        <taxon>Hypocreales</taxon>
        <taxon>Bionectriaceae</taxon>
        <taxon>Clonostachys</taxon>
    </lineage>
</organism>
<dbReference type="AlphaFoldDB" id="A0A8H7N0S2"/>
<reference evidence="1" key="1">
    <citation type="submission" date="2020-10" db="EMBL/GenBank/DDBJ databases">
        <title>High-Quality Genome Resource of Clonostachys rosea strain S41 by Oxford Nanopore Long-Read Sequencing.</title>
        <authorList>
            <person name="Wang H."/>
        </authorList>
    </citation>
    <scope>NUCLEOTIDE SEQUENCE</scope>
    <source>
        <strain evidence="1">S41</strain>
    </source>
</reference>
<accession>A0A8H7N0S2</accession>
<sequence length="55" mass="6158">MILGQLCGILSIWPPELQYLNELAIYFGRLVQTAIAADDRELEDAEGDNEGYQSN</sequence>
<dbReference type="Proteomes" id="UP000616885">
    <property type="component" value="Unassembled WGS sequence"/>
</dbReference>
<evidence type="ECO:0000313" key="1">
    <source>
        <dbReference type="EMBL" id="KAF9743547.1"/>
    </source>
</evidence>